<dbReference type="AlphaFoldDB" id="A0A917L5Z5"/>
<dbReference type="Gene3D" id="1.10.8.1060">
    <property type="entry name" value="Corynebacterium glutamicum thioredoxin-dependent arsenate reductase, N-terminal domain"/>
    <property type="match status" value="1"/>
</dbReference>
<proteinExistence type="predicted"/>
<name>A0A917L5Z5_9ACTN</name>
<reference evidence="1" key="2">
    <citation type="submission" date="2020-09" db="EMBL/GenBank/DDBJ databases">
        <authorList>
            <person name="Sun Q."/>
            <person name="Zhou Y."/>
        </authorList>
    </citation>
    <scope>NUCLEOTIDE SEQUENCE</scope>
    <source>
        <strain evidence="1">CGMCC 4.7272</strain>
    </source>
</reference>
<dbReference type="EMBL" id="BMMU01000017">
    <property type="protein sequence ID" value="GGJ46617.1"/>
    <property type="molecule type" value="Genomic_DNA"/>
</dbReference>
<organism evidence="1 2">
    <name type="scientific">Streptomyces lacrimifluminis</name>
    <dbReference type="NCBI Taxonomy" id="1500077"/>
    <lineage>
        <taxon>Bacteria</taxon>
        <taxon>Bacillati</taxon>
        <taxon>Actinomycetota</taxon>
        <taxon>Actinomycetes</taxon>
        <taxon>Kitasatosporales</taxon>
        <taxon>Streptomycetaceae</taxon>
        <taxon>Streptomyces</taxon>
    </lineage>
</organism>
<reference evidence="1" key="1">
    <citation type="journal article" date="2014" name="Int. J. Syst. Evol. Microbiol.">
        <title>Complete genome sequence of Corynebacterium casei LMG S-19264T (=DSM 44701T), isolated from a smear-ripened cheese.</title>
        <authorList>
            <consortium name="US DOE Joint Genome Institute (JGI-PGF)"/>
            <person name="Walter F."/>
            <person name="Albersmeier A."/>
            <person name="Kalinowski J."/>
            <person name="Ruckert C."/>
        </authorList>
    </citation>
    <scope>NUCLEOTIDE SEQUENCE</scope>
    <source>
        <strain evidence="1">CGMCC 4.7272</strain>
    </source>
</reference>
<dbReference type="RefSeq" id="WP_189149564.1">
    <property type="nucleotide sequence ID" value="NZ_BAABER010000002.1"/>
</dbReference>
<dbReference type="NCBIfam" id="NF046112">
    <property type="entry name" value="MSMEG_6209_Nter"/>
    <property type="match status" value="1"/>
</dbReference>
<keyword evidence="2" id="KW-1185">Reference proteome</keyword>
<gene>
    <name evidence="1" type="ORF">GCM10012282_49380</name>
</gene>
<evidence type="ECO:0000313" key="2">
    <source>
        <dbReference type="Proteomes" id="UP000625682"/>
    </source>
</evidence>
<dbReference type="Proteomes" id="UP000625682">
    <property type="component" value="Unassembled WGS sequence"/>
</dbReference>
<comment type="caution">
    <text evidence="1">The sequence shown here is derived from an EMBL/GenBank/DDBJ whole genome shotgun (WGS) entry which is preliminary data.</text>
</comment>
<evidence type="ECO:0000313" key="1">
    <source>
        <dbReference type="EMBL" id="GGJ46617.1"/>
    </source>
</evidence>
<accession>A0A917L5Z5</accession>
<sequence length="71" mass="7867">MADKAREEDAIRAIVERLNNAFTATHSRAEVEAAVAKAHASFTDRPVREFVPVLVERQARSILNNHPADDA</sequence>
<protein>
    <submittedName>
        <fullName evidence="1">Uncharacterized protein</fullName>
    </submittedName>
</protein>